<dbReference type="Gene3D" id="3.20.20.100">
    <property type="entry name" value="NADP-dependent oxidoreductase domain"/>
    <property type="match status" value="1"/>
</dbReference>
<dbReference type="OrthoDB" id="37537at2759"/>
<protein>
    <submittedName>
        <fullName evidence="3">Aldo-keto reductase</fullName>
    </submittedName>
</protein>
<accession>A0A9P4M5V5</accession>
<dbReference type="InterPro" id="IPR020471">
    <property type="entry name" value="AKR"/>
</dbReference>
<dbReference type="GO" id="GO:0005737">
    <property type="term" value="C:cytoplasm"/>
    <property type="evidence" value="ECO:0007669"/>
    <property type="project" value="TreeGrafter"/>
</dbReference>
<dbReference type="Proteomes" id="UP000799772">
    <property type="component" value="Unassembled WGS sequence"/>
</dbReference>
<dbReference type="Pfam" id="PF00248">
    <property type="entry name" value="Aldo_ket_red"/>
    <property type="match status" value="1"/>
</dbReference>
<dbReference type="GO" id="GO:0016491">
    <property type="term" value="F:oxidoreductase activity"/>
    <property type="evidence" value="ECO:0007669"/>
    <property type="project" value="UniProtKB-KW"/>
</dbReference>
<keyword evidence="1" id="KW-0560">Oxidoreductase</keyword>
<gene>
    <name evidence="3" type="ORF">NA57DRAFT_47191</name>
</gene>
<dbReference type="EMBL" id="ML978135">
    <property type="protein sequence ID" value="KAF2094194.1"/>
    <property type="molecule type" value="Genomic_DNA"/>
</dbReference>
<dbReference type="InterPro" id="IPR036812">
    <property type="entry name" value="NAD(P)_OxRdtase_dom_sf"/>
</dbReference>
<keyword evidence="4" id="KW-1185">Reference proteome</keyword>
<proteinExistence type="predicted"/>
<comment type="caution">
    <text evidence="3">The sequence shown here is derived from an EMBL/GenBank/DDBJ whole genome shotgun (WGS) entry which is preliminary data.</text>
</comment>
<dbReference type="AlphaFoldDB" id="A0A9P4M5V5"/>
<feature type="domain" description="NADP-dependent oxidoreductase" evidence="2">
    <location>
        <begin position="19"/>
        <end position="316"/>
    </location>
</feature>
<organism evidence="3 4">
    <name type="scientific">Rhizodiscina lignyota</name>
    <dbReference type="NCBI Taxonomy" id="1504668"/>
    <lineage>
        <taxon>Eukaryota</taxon>
        <taxon>Fungi</taxon>
        <taxon>Dikarya</taxon>
        <taxon>Ascomycota</taxon>
        <taxon>Pezizomycotina</taxon>
        <taxon>Dothideomycetes</taxon>
        <taxon>Pleosporomycetidae</taxon>
        <taxon>Aulographales</taxon>
        <taxon>Rhizodiscinaceae</taxon>
        <taxon>Rhizodiscina</taxon>
    </lineage>
</organism>
<reference evidence="3" key="1">
    <citation type="journal article" date="2020" name="Stud. Mycol.">
        <title>101 Dothideomycetes genomes: a test case for predicting lifestyles and emergence of pathogens.</title>
        <authorList>
            <person name="Haridas S."/>
            <person name="Albert R."/>
            <person name="Binder M."/>
            <person name="Bloem J."/>
            <person name="Labutti K."/>
            <person name="Salamov A."/>
            <person name="Andreopoulos B."/>
            <person name="Baker S."/>
            <person name="Barry K."/>
            <person name="Bills G."/>
            <person name="Bluhm B."/>
            <person name="Cannon C."/>
            <person name="Castanera R."/>
            <person name="Culley D."/>
            <person name="Daum C."/>
            <person name="Ezra D."/>
            <person name="Gonzalez J."/>
            <person name="Henrissat B."/>
            <person name="Kuo A."/>
            <person name="Liang C."/>
            <person name="Lipzen A."/>
            <person name="Lutzoni F."/>
            <person name="Magnuson J."/>
            <person name="Mondo S."/>
            <person name="Nolan M."/>
            <person name="Ohm R."/>
            <person name="Pangilinan J."/>
            <person name="Park H.-J."/>
            <person name="Ramirez L."/>
            <person name="Alfaro M."/>
            <person name="Sun H."/>
            <person name="Tritt A."/>
            <person name="Yoshinaga Y."/>
            <person name="Zwiers L.-H."/>
            <person name="Turgeon B."/>
            <person name="Goodwin S."/>
            <person name="Spatafora J."/>
            <person name="Crous P."/>
            <person name="Grigoriev I."/>
        </authorList>
    </citation>
    <scope>NUCLEOTIDE SEQUENCE</scope>
    <source>
        <strain evidence="3">CBS 133067</strain>
    </source>
</reference>
<dbReference type="InterPro" id="IPR023210">
    <property type="entry name" value="NADP_OxRdtase_dom"/>
</dbReference>
<dbReference type="InterPro" id="IPR050791">
    <property type="entry name" value="Aldo-Keto_reductase"/>
</dbReference>
<name>A0A9P4M5V5_9PEZI</name>
<evidence type="ECO:0000313" key="3">
    <source>
        <dbReference type="EMBL" id="KAF2094194.1"/>
    </source>
</evidence>
<dbReference type="PANTHER" id="PTHR43625:SF40">
    <property type="entry name" value="ALDO-KETO REDUCTASE YAKC [NADP(+)]"/>
    <property type="match status" value="1"/>
</dbReference>
<dbReference type="PRINTS" id="PR00069">
    <property type="entry name" value="ALDKETRDTASE"/>
</dbReference>
<evidence type="ECO:0000313" key="4">
    <source>
        <dbReference type="Proteomes" id="UP000799772"/>
    </source>
</evidence>
<dbReference type="SUPFAM" id="SSF51430">
    <property type="entry name" value="NAD(P)-linked oxidoreductase"/>
    <property type="match status" value="1"/>
</dbReference>
<dbReference type="PANTHER" id="PTHR43625">
    <property type="entry name" value="AFLATOXIN B1 ALDEHYDE REDUCTASE"/>
    <property type="match status" value="1"/>
</dbReference>
<sequence>MAESIPTSELGRNGPKVSRLGFGAMGFAGFYSTRKSDEEIFSVLDAAYSLGVRHWDTADAYTDNEDILGRWFAANPGKRQNIFLATKFGITADEKGAYVVRNDPDYIRQACDRSLSRIGIDSIDLYYAHRIRNDTPIEKTVEVMAELVSKDKIKHIGLSECSAETLRRAYKIHPITVVQMEYSPFELSIEKKETNLLSTARELGVAIVAYSPLGRGMLTGTIKSPADLPENDVRRGFPRYSPENFDKNLKLVDGFERVADAKNCTTTQLALAWLLAQGPDIFPIPGTTRVDRLRKNAGAAYVRLTDAELKELRELVDNAEVEGDRFDHVTFQNYEELSFTDTVPL</sequence>
<evidence type="ECO:0000256" key="1">
    <source>
        <dbReference type="ARBA" id="ARBA00023002"/>
    </source>
</evidence>
<evidence type="ECO:0000259" key="2">
    <source>
        <dbReference type="Pfam" id="PF00248"/>
    </source>
</evidence>